<organism evidence="5 6">
    <name type="scientific">Enterococcus diestrammenae</name>
    <dbReference type="NCBI Taxonomy" id="1155073"/>
    <lineage>
        <taxon>Bacteria</taxon>
        <taxon>Bacillati</taxon>
        <taxon>Bacillota</taxon>
        <taxon>Bacilli</taxon>
        <taxon>Lactobacillales</taxon>
        <taxon>Enterococcaceae</taxon>
        <taxon>Enterococcus</taxon>
    </lineage>
</organism>
<keyword evidence="6" id="KW-1185">Reference proteome</keyword>
<dbReference type="InterPro" id="IPR015883">
    <property type="entry name" value="Glyco_hydro_20_cat"/>
</dbReference>
<comment type="similarity">
    <text evidence="1">Belongs to the glycosyl hydrolase 20 family.</text>
</comment>
<dbReference type="Proteomes" id="UP001429357">
    <property type="component" value="Unassembled WGS sequence"/>
</dbReference>
<dbReference type="Gene3D" id="1.20.120.670">
    <property type="entry name" value="N-acetyl-b-d-glucoasminidase"/>
    <property type="match status" value="1"/>
</dbReference>
<feature type="domain" description="Glycoside Hydrolase 20C C-terminal" evidence="4">
    <location>
        <begin position="434"/>
        <end position="621"/>
    </location>
</feature>
<dbReference type="PANTHER" id="PTHR21040">
    <property type="entry name" value="BCDNA.GH04120"/>
    <property type="match status" value="1"/>
</dbReference>
<dbReference type="RefSeq" id="WP_161870142.1">
    <property type="nucleotide sequence ID" value="NZ_MAEI02000001.1"/>
</dbReference>
<dbReference type="CDD" id="cd06565">
    <property type="entry name" value="GH20_GcnA-like"/>
    <property type="match status" value="1"/>
</dbReference>
<evidence type="ECO:0000313" key="5">
    <source>
        <dbReference type="EMBL" id="MEO1783329.1"/>
    </source>
</evidence>
<protein>
    <recommendedName>
        <fullName evidence="7">Beta-N-acetylhexosaminidase</fullName>
    </recommendedName>
</protein>
<dbReference type="InterPro" id="IPR038901">
    <property type="entry name" value="HEXDC-like"/>
</dbReference>
<evidence type="ECO:0000313" key="6">
    <source>
        <dbReference type="Proteomes" id="UP001429357"/>
    </source>
</evidence>
<dbReference type="EMBL" id="MAEI02000001">
    <property type="protein sequence ID" value="MEO1783329.1"/>
    <property type="molecule type" value="Genomic_DNA"/>
</dbReference>
<evidence type="ECO:0008006" key="7">
    <source>
        <dbReference type="Google" id="ProtNLM"/>
    </source>
</evidence>
<name>A0ABV0F5J1_9ENTE</name>
<dbReference type="Pfam" id="PF00728">
    <property type="entry name" value="Glyco_hydro_20"/>
    <property type="match status" value="1"/>
</dbReference>
<feature type="domain" description="Glycoside hydrolase family 20 catalytic" evidence="3">
    <location>
        <begin position="142"/>
        <end position="277"/>
    </location>
</feature>
<dbReference type="InterPro" id="IPR017853">
    <property type="entry name" value="GH"/>
</dbReference>
<dbReference type="PANTHER" id="PTHR21040:SF8">
    <property type="entry name" value="BCDNA.GH04120"/>
    <property type="match status" value="1"/>
</dbReference>
<dbReference type="Pfam" id="PF18088">
    <property type="entry name" value="Glyco_H_20C_C"/>
    <property type="match status" value="1"/>
</dbReference>
<comment type="caution">
    <text evidence="5">The sequence shown here is derived from an EMBL/GenBank/DDBJ whole genome shotgun (WGS) entry which is preliminary data.</text>
</comment>
<keyword evidence="2" id="KW-0378">Hydrolase</keyword>
<reference evidence="5 6" key="2">
    <citation type="submission" date="2024-02" db="EMBL/GenBank/DDBJ databases">
        <title>The Genome Sequence of Enterococcus diestrammenae JM9A.</title>
        <authorList>
            <person name="Earl A."/>
            <person name="Manson A."/>
            <person name="Gilmore M."/>
            <person name="Sanders J."/>
            <person name="Shea T."/>
            <person name="Howe W."/>
            <person name="Livny J."/>
            <person name="Cuomo C."/>
            <person name="Neafsey D."/>
            <person name="Birren B."/>
        </authorList>
    </citation>
    <scope>NUCLEOTIDE SEQUENCE [LARGE SCALE GENOMIC DNA]</scope>
    <source>
        <strain evidence="5 6">JM9A</strain>
    </source>
</reference>
<dbReference type="InterPro" id="IPR041063">
    <property type="entry name" value="Glyco_H_20C_C"/>
</dbReference>
<dbReference type="SUPFAM" id="SSF51445">
    <property type="entry name" value="(Trans)glycosidases"/>
    <property type="match status" value="1"/>
</dbReference>
<sequence length="641" mass="72761">MKVSHYQTAGLDFLMEELAIVLPAGYEEIILEKQSSRRESRFFEIRREATGAIILRYSHEALIYRGLFVGYPRLLASGETTYREETPILEVSYSLDASRNGVMQVTTAKKFIAYLAVMGYTTLYLYTEDTYEVADLPYFGYLRGAYSAEEIKEIVAFAALFGMEVVPAIQTLAHLTQFLKWFPNQELQDDGNTLLIGEEKVYEAIEKMLASCQQLYQTKRIHLGMDEAYQAGLGRYLSLHGYQDRTTLMIQHMQRVLALVAKYDLEPLIWSDFIYKLLDETQVDRYYNPAFQLKAEAAATLPAGLTYVHWDYGSDTAEAYETVIDHHLAFCDLDHYVLATGAHMWNSLAPNHGKTERIIAAAVAACHRKGVKEVMLTTWGDDGQETEHWHSLLGGAYLAECVYNPEKRAEETTMAVAGVCDTLLGEGSYRWLSALRYFDEVDTVTPDNLNMTNISKLLLWQDPLVGLYDFHVAAHNKQADRTLGQYYQQLATVLTTEGDQAPKDPTIALIRERYRQLAEVLAGKVELGVHLQEARKKENPGELQKLQGLCLTLATQVEELAESHEAIWMATYKSYGWEVLEQRYAGVAHRLRTIARRITNYLAGTDKLLELVEERLPFMATSIPIEISGFTYRQTSVSGYC</sequence>
<proteinExistence type="inferred from homology"/>
<evidence type="ECO:0000259" key="3">
    <source>
        <dbReference type="Pfam" id="PF00728"/>
    </source>
</evidence>
<evidence type="ECO:0000256" key="1">
    <source>
        <dbReference type="ARBA" id="ARBA00006285"/>
    </source>
</evidence>
<accession>A0ABV0F5J1</accession>
<evidence type="ECO:0000256" key="2">
    <source>
        <dbReference type="ARBA" id="ARBA00022801"/>
    </source>
</evidence>
<dbReference type="Gene3D" id="3.20.20.80">
    <property type="entry name" value="Glycosidases"/>
    <property type="match status" value="1"/>
</dbReference>
<gene>
    <name evidence="5" type="ORF">BAU18_002949</name>
</gene>
<evidence type="ECO:0000259" key="4">
    <source>
        <dbReference type="Pfam" id="PF18088"/>
    </source>
</evidence>
<reference evidence="6" key="1">
    <citation type="submission" date="2016-06" db="EMBL/GenBank/DDBJ databases">
        <title>Four novel species of enterococci isolated from chicken manure.</title>
        <authorList>
            <person name="Van Tyne D."/>
        </authorList>
    </citation>
    <scope>NUCLEOTIDE SEQUENCE [LARGE SCALE GENOMIC DNA]</scope>
    <source>
        <strain evidence="6">JM9A</strain>
    </source>
</reference>